<protein>
    <recommendedName>
        <fullName evidence="5">Uridine kinase</fullName>
        <ecNumber evidence="5">2.7.1.48</ecNumber>
    </recommendedName>
</protein>
<keyword evidence="4 5" id="KW-0418">Kinase</keyword>
<dbReference type="NCBIfam" id="TIGR00235">
    <property type="entry name" value="udk"/>
    <property type="match status" value="1"/>
</dbReference>
<dbReference type="UniPathway" id="UPA00579">
    <property type="reaction ID" value="UER00640"/>
</dbReference>
<comment type="similarity">
    <text evidence="5">Belongs to the uridine kinase family.</text>
</comment>
<keyword evidence="2 5" id="KW-0808">Transferase</keyword>
<name>A0A1H7SR78_9GAMM</name>
<dbReference type="Proteomes" id="UP000199297">
    <property type="component" value="Unassembled WGS sequence"/>
</dbReference>
<dbReference type="PANTHER" id="PTHR10285">
    <property type="entry name" value="URIDINE KINASE"/>
    <property type="match status" value="1"/>
</dbReference>
<dbReference type="UniPathway" id="UPA00574">
    <property type="reaction ID" value="UER00637"/>
</dbReference>
<accession>A0A1H7SR78</accession>
<dbReference type="STRING" id="641665.GCA_002104455_01559"/>
<keyword evidence="5" id="KW-0067">ATP-binding</keyword>
<evidence type="ECO:0000256" key="1">
    <source>
        <dbReference type="ARBA" id="ARBA00004690"/>
    </source>
</evidence>
<organism evidence="7 8">
    <name type="scientific">Colwellia chukchiensis</name>
    <dbReference type="NCBI Taxonomy" id="641665"/>
    <lineage>
        <taxon>Bacteria</taxon>
        <taxon>Pseudomonadati</taxon>
        <taxon>Pseudomonadota</taxon>
        <taxon>Gammaproteobacteria</taxon>
        <taxon>Alteromonadales</taxon>
        <taxon>Colwelliaceae</taxon>
        <taxon>Colwellia</taxon>
    </lineage>
</organism>
<evidence type="ECO:0000313" key="8">
    <source>
        <dbReference type="Proteomes" id="UP000199297"/>
    </source>
</evidence>
<comment type="catalytic activity">
    <reaction evidence="5">
        <text>uridine + ATP = UMP + ADP + H(+)</text>
        <dbReference type="Rhea" id="RHEA:16825"/>
        <dbReference type="ChEBI" id="CHEBI:15378"/>
        <dbReference type="ChEBI" id="CHEBI:16704"/>
        <dbReference type="ChEBI" id="CHEBI:30616"/>
        <dbReference type="ChEBI" id="CHEBI:57865"/>
        <dbReference type="ChEBI" id="CHEBI:456216"/>
        <dbReference type="EC" id="2.7.1.48"/>
    </reaction>
</comment>
<dbReference type="OrthoDB" id="9777642at2"/>
<dbReference type="Gene3D" id="3.40.50.300">
    <property type="entry name" value="P-loop containing nucleotide triphosphate hydrolases"/>
    <property type="match status" value="1"/>
</dbReference>
<dbReference type="GO" id="GO:0044206">
    <property type="term" value="P:UMP salvage"/>
    <property type="evidence" value="ECO:0007669"/>
    <property type="project" value="UniProtKB-UniPathway"/>
</dbReference>
<evidence type="ECO:0000256" key="3">
    <source>
        <dbReference type="ARBA" id="ARBA00022741"/>
    </source>
</evidence>
<evidence type="ECO:0000256" key="4">
    <source>
        <dbReference type="ARBA" id="ARBA00022777"/>
    </source>
</evidence>
<reference evidence="8" key="1">
    <citation type="submission" date="2016-10" db="EMBL/GenBank/DDBJ databases">
        <authorList>
            <person name="Varghese N."/>
            <person name="Submissions S."/>
        </authorList>
    </citation>
    <scope>NUCLEOTIDE SEQUENCE [LARGE SCALE GENOMIC DNA]</scope>
    <source>
        <strain evidence="8">CGMCC 1.9127</strain>
    </source>
</reference>
<comment type="pathway">
    <text evidence="1 5">Pyrimidine metabolism; UMP biosynthesis via salvage pathway; UMP from uridine: step 1/1.</text>
</comment>
<evidence type="ECO:0000259" key="6">
    <source>
        <dbReference type="Pfam" id="PF00485"/>
    </source>
</evidence>
<dbReference type="NCBIfam" id="NF004018">
    <property type="entry name" value="PRK05480.1"/>
    <property type="match status" value="1"/>
</dbReference>
<dbReference type="InterPro" id="IPR006083">
    <property type="entry name" value="PRK/URK"/>
</dbReference>
<dbReference type="GO" id="GO:0004849">
    <property type="term" value="F:uridine kinase activity"/>
    <property type="evidence" value="ECO:0007669"/>
    <property type="project" value="UniProtKB-EC"/>
</dbReference>
<feature type="domain" description="Phosphoribulokinase/uridine kinase" evidence="6">
    <location>
        <begin position="8"/>
        <end position="197"/>
    </location>
</feature>
<keyword evidence="5" id="KW-0963">Cytoplasm</keyword>
<dbReference type="Pfam" id="PF00485">
    <property type="entry name" value="PRK"/>
    <property type="match status" value="1"/>
</dbReference>
<sequence>MQTNKPTIIAITGASASGKSLYAKTIFDELLPELGPNGIAIIKEDSYYKSQSHLAMADRVKTNYDHPSAYEHSLLAQHLSELCQGNSVDIPTYCYKTHTRLAETIHLSPTPIILLEGILLFSSSELRNKFDIKIYIDTPLDICLVRRINRDTVERSRSVESIAEQYLTTVRPMYYQHIEPNKLYADIVVTRGGKNRMAIEMLKAKIRQLMHGR</sequence>
<dbReference type="EMBL" id="FOBI01000020">
    <property type="protein sequence ID" value="SEL74909.1"/>
    <property type="molecule type" value="Genomic_DNA"/>
</dbReference>
<dbReference type="AlphaFoldDB" id="A0A1H7SR78"/>
<dbReference type="EC" id="2.7.1.48" evidence="5"/>
<keyword evidence="8" id="KW-1185">Reference proteome</keyword>
<dbReference type="InterPro" id="IPR027417">
    <property type="entry name" value="P-loop_NTPase"/>
</dbReference>
<dbReference type="GO" id="GO:0005524">
    <property type="term" value="F:ATP binding"/>
    <property type="evidence" value="ECO:0007669"/>
    <property type="project" value="UniProtKB-KW"/>
</dbReference>
<dbReference type="GO" id="GO:0043771">
    <property type="term" value="F:cytidine kinase activity"/>
    <property type="evidence" value="ECO:0007669"/>
    <property type="project" value="RHEA"/>
</dbReference>
<evidence type="ECO:0000313" key="7">
    <source>
        <dbReference type="EMBL" id="SEL74909.1"/>
    </source>
</evidence>
<comment type="catalytic activity">
    <reaction evidence="5">
        <text>cytidine + ATP = CMP + ADP + H(+)</text>
        <dbReference type="Rhea" id="RHEA:24674"/>
        <dbReference type="ChEBI" id="CHEBI:15378"/>
        <dbReference type="ChEBI" id="CHEBI:17562"/>
        <dbReference type="ChEBI" id="CHEBI:30616"/>
        <dbReference type="ChEBI" id="CHEBI:60377"/>
        <dbReference type="ChEBI" id="CHEBI:456216"/>
        <dbReference type="EC" id="2.7.1.48"/>
    </reaction>
</comment>
<dbReference type="PRINTS" id="PR00988">
    <property type="entry name" value="URIDINKINASE"/>
</dbReference>
<comment type="pathway">
    <text evidence="5">Pyrimidine metabolism; CTP biosynthesis via salvage pathway; CTP from cytidine: step 1/3.</text>
</comment>
<dbReference type="InterPro" id="IPR000764">
    <property type="entry name" value="Uridine_kinase-like"/>
</dbReference>
<gene>
    <name evidence="7" type="ORF">SAMN05216262_12027</name>
</gene>
<keyword evidence="3 5" id="KW-0547">Nucleotide-binding</keyword>
<dbReference type="GO" id="GO:0044211">
    <property type="term" value="P:CTP salvage"/>
    <property type="evidence" value="ECO:0007669"/>
    <property type="project" value="UniProtKB-UniPathway"/>
</dbReference>
<dbReference type="GO" id="GO:0005737">
    <property type="term" value="C:cytoplasm"/>
    <property type="evidence" value="ECO:0007669"/>
    <property type="project" value="UniProtKB-SubCell"/>
</dbReference>
<dbReference type="RefSeq" id="WP_085285862.1">
    <property type="nucleotide sequence ID" value="NZ_FOBI01000020.1"/>
</dbReference>
<dbReference type="CDD" id="cd02023">
    <property type="entry name" value="UMPK"/>
    <property type="match status" value="1"/>
</dbReference>
<dbReference type="SUPFAM" id="SSF52540">
    <property type="entry name" value="P-loop containing nucleoside triphosphate hydrolases"/>
    <property type="match status" value="1"/>
</dbReference>
<evidence type="ECO:0000256" key="5">
    <source>
        <dbReference type="RuleBase" id="RU003825"/>
    </source>
</evidence>
<evidence type="ECO:0000256" key="2">
    <source>
        <dbReference type="ARBA" id="ARBA00022679"/>
    </source>
</evidence>
<comment type="subcellular location">
    <subcellularLocation>
        <location evidence="5">Cytoplasm</location>
    </subcellularLocation>
</comment>
<proteinExistence type="inferred from homology"/>